<dbReference type="Proteomes" id="UP000266552">
    <property type="component" value="Chromosome"/>
</dbReference>
<comment type="similarity">
    <text evidence="3 15">Belongs to the CDP-alcohol phosphatidyltransferase class-I family.</text>
</comment>
<dbReference type="InterPro" id="IPR043130">
    <property type="entry name" value="CDP-OH_PTrfase_TM_dom"/>
</dbReference>
<comment type="catalytic activity">
    <reaction evidence="1">
        <text>a CDP-1,2-diacyl-sn-glycerol + L-serine = a 1,2-diacyl-sn-glycero-3-phospho-L-serine + CMP + H(+)</text>
        <dbReference type="Rhea" id="RHEA:16913"/>
        <dbReference type="ChEBI" id="CHEBI:15378"/>
        <dbReference type="ChEBI" id="CHEBI:33384"/>
        <dbReference type="ChEBI" id="CHEBI:57262"/>
        <dbReference type="ChEBI" id="CHEBI:58332"/>
        <dbReference type="ChEBI" id="CHEBI:60377"/>
        <dbReference type="EC" id="2.7.8.8"/>
    </reaction>
</comment>
<dbReference type="PROSITE" id="PS00379">
    <property type="entry name" value="CDP_ALCOHOL_P_TRANSF"/>
    <property type="match status" value="1"/>
</dbReference>
<dbReference type="Pfam" id="PF01066">
    <property type="entry name" value="CDP-OH_P_transf"/>
    <property type="match status" value="1"/>
</dbReference>
<feature type="transmembrane region" description="Helical" evidence="17">
    <location>
        <begin position="51"/>
        <end position="67"/>
    </location>
</feature>
<evidence type="ECO:0000256" key="6">
    <source>
        <dbReference type="ARBA" id="ARBA00022516"/>
    </source>
</evidence>
<dbReference type="PANTHER" id="PTHR14269">
    <property type="entry name" value="CDP-DIACYLGLYCEROL--GLYCEROL-3-PHOSPHATE 3-PHOSPHATIDYLTRANSFERASE-RELATED"/>
    <property type="match status" value="1"/>
</dbReference>
<dbReference type="EC" id="2.7.8.8" evidence="4"/>
<dbReference type="NCBIfam" id="TIGR00473">
    <property type="entry name" value="pssA"/>
    <property type="match status" value="1"/>
</dbReference>
<evidence type="ECO:0000256" key="11">
    <source>
        <dbReference type="ARBA" id="ARBA00023136"/>
    </source>
</evidence>
<evidence type="ECO:0000256" key="14">
    <source>
        <dbReference type="ARBA" id="ARBA00032361"/>
    </source>
</evidence>
<dbReference type="GO" id="GO:0016020">
    <property type="term" value="C:membrane"/>
    <property type="evidence" value="ECO:0007669"/>
    <property type="project" value="InterPro"/>
</dbReference>
<comment type="subcellular location">
    <subcellularLocation>
        <location evidence="2">Endomembrane system</location>
        <topology evidence="2">Multi-pass membrane protein</topology>
    </subcellularLocation>
</comment>
<accession>A0A2A5LAX9</accession>
<dbReference type="PANTHER" id="PTHR14269:SF61">
    <property type="entry name" value="CDP-DIACYLGLYCEROL--SERINE O-PHOSPHATIDYLTRANSFERASE"/>
    <property type="match status" value="1"/>
</dbReference>
<evidence type="ECO:0000256" key="13">
    <source>
        <dbReference type="ARBA" id="ARBA00023264"/>
    </source>
</evidence>
<feature type="transmembrane region" description="Helical" evidence="17">
    <location>
        <begin position="143"/>
        <end position="161"/>
    </location>
</feature>
<feature type="transmembrane region" description="Helical" evidence="17">
    <location>
        <begin position="223"/>
        <end position="241"/>
    </location>
</feature>
<keyword evidence="6" id="KW-0444">Lipid biosynthesis</keyword>
<feature type="region of interest" description="Disordered" evidence="16">
    <location>
        <begin position="246"/>
        <end position="266"/>
    </location>
</feature>
<evidence type="ECO:0000256" key="12">
    <source>
        <dbReference type="ARBA" id="ARBA00023209"/>
    </source>
</evidence>
<keyword evidence="8 17" id="KW-0812">Transmembrane</keyword>
<dbReference type="KEGG" id="plw:D5F53_01000"/>
<feature type="transmembrane region" description="Helical" evidence="17">
    <location>
        <begin position="167"/>
        <end position="187"/>
    </location>
</feature>
<evidence type="ECO:0000256" key="15">
    <source>
        <dbReference type="RuleBase" id="RU003750"/>
    </source>
</evidence>
<keyword evidence="7 15" id="KW-0808">Transferase</keyword>
<evidence type="ECO:0000256" key="5">
    <source>
        <dbReference type="ARBA" id="ARBA00017171"/>
    </source>
</evidence>
<feature type="transmembrane region" description="Helical" evidence="17">
    <location>
        <begin position="88"/>
        <end position="107"/>
    </location>
</feature>
<evidence type="ECO:0000256" key="2">
    <source>
        <dbReference type="ARBA" id="ARBA00004127"/>
    </source>
</evidence>
<dbReference type="GO" id="GO:0003882">
    <property type="term" value="F:CDP-diacylglycerol-serine O-phosphatidyltransferase activity"/>
    <property type="evidence" value="ECO:0007669"/>
    <property type="project" value="UniProtKB-EC"/>
</dbReference>
<keyword evidence="11 17" id="KW-0472">Membrane</keyword>
<dbReference type="EMBL" id="CP032412">
    <property type="protein sequence ID" value="AYB41958.1"/>
    <property type="molecule type" value="Genomic_DNA"/>
</dbReference>
<protein>
    <recommendedName>
        <fullName evidence="5">CDP-diacylglycerol--serine O-phosphatidyltransferase</fullName>
        <ecNumber evidence="4">2.7.8.8</ecNumber>
    </recommendedName>
    <alternativeName>
        <fullName evidence="14">Phosphatidylserine synthase</fullName>
    </alternativeName>
</protein>
<dbReference type="Gene3D" id="1.20.120.1760">
    <property type="match status" value="1"/>
</dbReference>
<dbReference type="GO" id="GO:0008654">
    <property type="term" value="P:phospholipid biosynthetic process"/>
    <property type="evidence" value="ECO:0007669"/>
    <property type="project" value="UniProtKB-KW"/>
</dbReference>
<dbReference type="GO" id="GO:0012505">
    <property type="term" value="C:endomembrane system"/>
    <property type="evidence" value="ECO:0007669"/>
    <property type="project" value="UniProtKB-SubCell"/>
</dbReference>
<evidence type="ECO:0000256" key="7">
    <source>
        <dbReference type="ARBA" id="ARBA00022679"/>
    </source>
</evidence>
<keyword evidence="13" id="KW-1208">Phospholipid metabolism</keyword>
<evidence type="ECO:0000256" key="9">
    <source>
        <dbReference type="ARBA" id="ARBA00022989"/>
    </source>
</evidence>
<dbReference type="InterPro" id="IPR000462">
    <property type="entry name" value="CDP-OH_P_trans"/>
</dbReference>
<feature type="transmembrane region" description="Helical" evidence="17">
    <location>
        <begin position="199"/>
        <end position="217"/>
    </location>
</feature>
<dbReference type="InterPro" id="IPR004533">
    <property type="entry name" value="CDP-diaglyc--ser_O-PTrfase"/>
</dbReference>
<sequence>MTDKSKSPTIDVRTYMNEVNIKMTKSIPNMFTLGNLFLGMIGIILATEGRTSMAAIMIIIAMLLDGLDGRVARALNAQSEFGKELDSLSDVISFGVAPALIMYTVAFTDINTALAWTVTAIFPMCGALRLARFNVRPGIPGYFIGLPIPAAGGVLATLALFHEEITAPYMIFAVLLLSYLMVSSVKYPNFKKIGIPKTAIKFTPLVIIGAVMVAVFFPEQTSMLIFVPLVLYAGYGLKQNFRRLNRKNRRKKDDRNSDEAYQSSDR</sequence>
<feature type="compositionally biased region" description="Basic and acidic residues" evidence="16">
    <location>
        <begin position="251"/>
        <end position="266"/>
    </location>
</feature>
<evidence type="ECO:0000256" key="16">
    <source>
        <dbReference type="SAM" id="MobiDB-lite"/>
    </source>
</evidence>
<keyword evidence="12" id="KW-0594">Phospholipid biosynthesis</keyword>
<gene>
    <name evidence="18" type="primary">pssA</name>
    <name evidence="18" type="ORF">D5F53_01000</name>
</gene>
<reference evidence="18 19" key="1">
    <citation type="submission" date="2018-09" db="EMBL/GenBank/DDBJ databases">
        <title>Genome Sequence of Paenibacillus lautus Strain E7593-69, Azo Dye-Degrading Bacteria, Isolated from Commercial Tattoo Inks.</title>
        <authorList>
            <person name="Nho S.W."/>
            <person name="Kim S.-J."/>
            <person name="Kweon O."/>
            <person name="Cerniglia C.E."/>
        </authorList>
    </citation>
    <scope>NUCLEOTIDE SEQUENCE [LARGE SCALE GENOMIC DNA]</scope>
    <source>
        <strain evidence="18 19">E7593-69</strain>
    </source>
</reference>
<evidence type="ECO:0000256" key="1">
    <source>
        <dbReference type="ARBA" id="ARBA00000287"/>
    </source>
</evidence>
<evidence type="ECO:0000313" key="18">
    <source>
        <dbReference type="EMBL" id="AYB41958.1"/>
    </source>
</evidence>
<evidence type="ECO:0000256" key="17">
    <source>
        <dbReference type="SAM" id="Phobius"/>
    </source>
</evidence>
<name>A0A2A5LAX9_PAELA</name>
<evidence type="ECO:0000256" key="3">
    <source>
        <dbReference type="ARBA" id="ARBA00010441"/>
    </source>
</evidence>
<dbReference type="InterPro" id="IPR048254">
    <property type="entry name" value="CDP_ALCOHOL_P_TRANSF_CS"/>
</dbReference>
<organism evidence="18 19">
    <name type="scientific">Paenibacillus lautus</name>
    <name type="common">Bacillus lautus</name>
    <dbReference type="NCBI Taxonomy" id="1401"/>
    <lineage>
        <taxon>Bacteria</taxon>
        <taxon>Bacillati</taxon>
        <taxon>Bacillota</taxon>
        <taxon>Bacilli</taxon>
        <taxon>Bacillales</taxon>
        <taxon>Paenibacillaceae</taxon>
        <taxon>Paenibacillus</taxon>
    </lineage>
</organism>
<keyword evidence="9 17" id="KW-1133">Transmembrane helix</keyword>
<dbReference type="AlphaFoldDB" id="A0A2A5LAX9"/>
<evidence type="ECO:0000256" key="8">
    <source>
        <dbReference type="ARBA" id="ARBA00022692"/>
    </source>
</evidence>
<proteinExistence type="inferred from homology"/>
<dbReference type="InterPro" id="IPR050324">
    <property type="entry name" value="CDP-alcohol_PTase-I"/>
</dbReference>
<keyword evidence="10" id="KW-0443">Lipid metabolism</keyword>
<evidence type="ECO:0000256" key="10">
    <source>
        <dbReference type="ARBA" id="ARBA00023098"/>
    </source>
</evidence>
<evidence type="ECO:0000256" key="4">
    <source>
        <dbReference type="ARBA" id="ARBA00013174"/>
    </source>
</evidence>
<keyword evidence="19" id="KW-1185">Reference proteome</keyword>
<evidence type="ECO:0000313" key="19">
    <source>
        <dbReference type="Proteomes" id="UP000266552"/>
    </source>
</evidence>